<proteinExistence type="predicted"/>
<sequence length="92" mass="9788">MAVALMAEVMVPVGEPEQEEEGDMRVVDMEGAVALEVAVAQPTAVKEAMPADMEVAKEGAPVEEEVTEVNTAEAMTADMLLKQLRNSILNST</sequence>
<protein>
    <submittedName>
        <fullName evidence="1">Uncharacterized protein</fullName>
    </submittedName>
</protein>
<dbReference type="AlphaFoldDB" id="A0A7N0UYF8"/>
<keyword evidence="2" id="KW-1185">Reference proteome</keyword>
<reference evidence="1" key="1">
    <citation type="submission" date="2021-01" db="UniProtKB">
        <authorList>
            <consortium name="EnsemblPlants"/>
        </authorList>
    </citation>
    <scope>IDENTIFICATION</scope>
</reference>
<dbReference type="Gramene" id="Kaladp0091s0143.1.v1.1">
    <property type="protein sequence ID" value="Kaladp0091s0143.1.v1.1.CDS.1"/>
    <property type="gene ID" value="Kaladp0091s0143.v1.1"/>
</dbReference>
<accession>A0A7N0UYF8</accession>
<name>A0A7N0UYF8_KALFE</name>
<evidence type="ECO:0000313" key="2">
    <source>
        <dbReference type="Proteomes" id="UP000594263"/>
    </source>
</evidence>
<dbReference type="Proteomes" id="UP000594263">
    <property type="component" value="Unplaced"/>
</dbReference>
<dbReference type="EnsemblPlants" id="Kaladp0091s0143.1.v1.1">
    <property type="protein sequence ID" value="Kaladp0091s0143.1.v1.1.CDS.1"/>
    <property type="gene ID" value="Kaladp0091s0143.v1.1"/>
</dbReference>
<evidence type="ECO:0000313" key="1">
    <source>
        <dbReference type="EnsemblPlants" id="Kaladp0091s0143.1.v1.1.CDS.1"/>
    </source>
</evidence>
<organism evidence="1 2">
    <name type="scientific">Kalanchoe fedtschenkoi</name>
    <name type="common">Lavender scallops</name>
    <name type="synonym">South American air plant</name>
    <dbReference type="NCBI Taxonomy" id="63787"/>
    <lineage>
        <taxon>Eukaryota</taxon>
        <taxon>Viridiplantae</taxon>
        <taxon>Streptophyta</taxon>
        <taxon>Embryophyta</taxon>
        <taxon>Tracheophyta</taxon>
        <taxon>Spermatophyta</taxon>
        <taxon>Magnoliopsida</taxon>
        <taxon>eudicotyledons</taxon>
        <taxon>Gunneridae</taxon>
        <taxon>Pentapetalae</taxon>
        <taxon>Saxifragales</taxon>
        <taxon>Crassulaceae</taxon>
        <taxon>Kalanchoe</taxon>
    </lineage>
</organism>